<dbReference type="Pfam" id="PF09835">
    <property type="entry name" value="DUF2062"/>
    <property type="match status" value="1"/>
</dbReference>
<dbReference type="Proteomes" id="UP000290057">
    <property type="component" value="Chromosome"/>
</dbReference>
<dbReference type="GeneID" id="69698147"/>
<sequence length="202" mass="22525">MSERRSKTALADWIRLRMPTREQMAQNKYLRPIAHRFLTPELWRFTRRSVPRGVALGVFAGFIIPVGQIFLAAFMALPARANVPLSALVTFITNPFTFPFWALVANKLGAFILKVDLAATGGAAQEEIASGRWAWFIEMFEGVGVTVLVTIFGFIVLAIVGASLGYLVASVVWRFVVARKRKKRLRLGTAQTERLSDPDARS</sequence>
<reference evidence="3 5" key="3">
    <citation type="submission" date="2019-01" db="EMBL/GenBank/DDBJ databases">
        <title>Complete genome sequence of Erythrobacter flavus KJ5.</title>
        <authorList>
            <person name="Kanesaki Y."/>
            <person name="Brotosudarmo T."/>
            <person name="Moriuchi R."/>
            <person name="Awai K."/>
        </authorList>
    </citation>
    <scope>NUCLEOTIDE SEQUENCE [LARGE SCALE GENOMIC DNA]</scope>
    <source>
        <strain evidence="3 5">KJ5</strain>
    </source>
</reference>
<dbReference type="KEGG" id="efv:CHH26_06665"/>
<evidence type="ECO:0000256" key="1">
    <source>
        <dbReference type="SAM" id="Phobius"/>
    </source>
</evidence>
<feature type="transmembrane region" description="Helical" evidence="1">
    <location>
        <begin position="143"/>
        <end position="176"/>
    </location>
</feature>
<name>A0A222EU88_9SPHN</name>
<dbReference type="PANTHER" id="PTHR40547">
    <property type="entry name" value="SLL0298 PROTEIN"/>
    <property type="match status" value="1"/>
</dbReference>
<evidence type="ECO:0000313" key="3">
    <source>
        <dbReference type="EMBL" id="BBI21199.1"/>
    </source>
</evidence>
<evidence type="ECO:0000259" key="2">
    <source>
        <dbReference type="Pfam" id="PF09835"/>
    </source>
</evidence>
<dbReference type="InterPro" id="IPR018639">
    <property type="entry name" value="DUF2062"/>
</dbReference>
<dbReference type="EMBL" id="AP019389">
    <property type="protein sequence ID" value="BBI21199.1"/>
    <property type="molecule type" value="Genomic_DNA"/>
</dbReference>
<keyword evidence="1" id="KW-1133">Transmembrane helix</keyword>
<proteinExistence type="predicted"/>
<keyword evidence="5" id="KW-1185">Reference proteome</keyword>
<gene>
    <name evidence="4" type="ORF">D0Y83_12570</name>
    <name evidence="3" type="ORF">EKJ_20460</name>
</gene>
<dbReference type="RefSeq" id="WP_067672747.1">
    <property type="nucleotide sequence ID" value="NZ_AP019389.1"/>
</dbReference>
<organism evidence="3 5">
    <name type="scientific">Qipengyuania flava</name>
    <dbReference type="NCBI Taxonomy" id="192812"/>
    <lineage>
        <taxon>Bacteria</taxon>
        <taxon>Pseudomonadati</taxon>
        <taxon>Pseudomonadota</taxon>
        <taxon>Alphaproteobacteria</taxon>
        <taxon>Sphingomonadales</taxon>
        <taxon>Erythrobacteraceae</taxon>
        <taxon>Qipengyuania</taxon>
    </lineage>
</organism>
<keyword evidence="1" id="KW-0812">Transmembrane</keyword>
<reference evidence="6" key="1">
    <citation type="submission" date="2018-09" db="EMBL/GenBank/DDBJ databases">
        <title>Nocardia yunnanensis sp. nov., an actinomycete isolated from a soil sample.</title>
        <authorList>
            <person name="Zhang J."/>
        </authorList>
    </citation>
    <scope>NUCLEOTIDE SEQUENCE [LARGE SCALE GENOMIC DNA]</scope>
    <source>
        <strain evidence="6">21-3</strain>
    </source>
</reference>
<feature type="domain" description="DUF2062" evidence="2">
    <location>
        <begin position="30"/>
        <end position="181"/>
    </location>
</feature>
<dbReference type="EMBL" id="CP032228">
    <property type="protein sequence ID" value="QFI64009.1"/>
    <property type="molecule type" value="Genomic_DNA"/>
</dbReference>
<keyword evidence="1" id="KW-0472">Membrane</keyword>
<evidence type="ECO:0000313" key="4">
    <source>
        <dbReference type="EMBL" id="QFI64009.1"/>
    </source>
</evidence>
<evidence type="ECO:0000313" key="6">
    <source>
        <dbReference type="Proteomes" id="UP000325385"/>
    </source>
</evidence>
<protein>
    <submittedName>
        <fullName evidence="4">DUF2062 domain-containing protein</fullName>
    </submittedName>
</protein>
<accession>A0A222EU88</accession>
<feature type="transmembrane region" description="Helical" evidence="1">
    <location>
        <begin position="54"/>
        <end position="77"/>
    </location>
</feature>
<evidence type="ECO:0000313" key="5">
    <source>
        <dbReference type="Proteomes" id="UP000290057"/>
    </source>
</evidence>
<dbReference type="AlphaFoldDB" id="A0A222EU88"/>
<reference evidence="4" key="2">
    <citation type="submission" date="2018-09" db="EMBL/GenBank/DDBJ databases">
        <authorList>
            <person name="Zhang J."/>
        </authorList>
    </citation>
    <scope>NUCLEOTIDE SEQUENCE</scope>
    <source>
        <strain evidence="4">21-3</strain>
    </source>
</reference>
<dbReference type="PANTHER" id="PTHR40547:SF1">
    <property type="entry name" value="SLL0298 PROTEIN"/>
    <property type="match status" value="1"/>
</dbReference>
<dbReference type="Proteomes" id="UP000325385">
    <property type="component" value="Chromosome"/>
</dbReference>